<dbReference type="SUPFAM" id="SSF52540">
    <property type="entry name" value="P-loop containing nucleoside triphosphate hydrolases"/>
    <property type="match status" value="2"/>
</dbReference>
<dbReference type="GO" id="GO:0000724">
    <property type="term" value="P:double-strand break repair via homologous recombination"/>
    <property type="evidence" value="ECO:0007669"/>
    <property type="project" value="TreeGrafter"/>
</dbReference>
<comment type="caution">
    <text evidence="8">The sequence shown here is derived from an EMBL/GenBank/DDBJ whole genome shotgun (WGS) entry which is preliminary data.</text>
</comment>
<evidence type="ECO:0000259" key="7">
    <source>
        <dbReference type="PROSITE" id="PS51192"/>
    </source>
</evidence>
<dbReference type="EC" id="5.6.2.4" evidence="5"/>
<feature type="region of interest" description="Disordered" evidence="6">
    <location>
        <begin position="283"/>
        <end position="302"/>
    </location>
</feature>
<gene>
    <name evidence="8" type="ORF">C8F04DRAFT_1212612</name>
</gene>
<keyword evidence="8" id="KW-0378">Hydrolase</keyword>
<dbReference type="GO" id="GO:0009378">
    <property type="term" value="F:four-way junction helicase activity"/>
    <property type="evidence" value="ECO:0007669"/>
    <property type="project" value="TreeGrafter"/>
</dbReference>
<dbReference type="GO" id="GO:0016787">
    <property type="term" value="F:hydrolase activity"/>
    <property type="evidence" value="ECO:0007669"/>
    <property type="project" value="UniProtKB-KW"/>
</dbReference>
<dbReference type="InterPro" id="IPR027417">
    <property type="entry name" value="P-loop_NTPase"/>
</dbReference>
<dbReference type="EMBL" id="JARJCM010000138">
    <property type="protein sequence ID" value="KAJ7026462.1"/>
    <property type="molecule type" value="Genomic_DNA"/>
</dbReference>
<feature type="domain" description="Helicase ATP-binding" evidence="7">
    <location>
        <begin position="30"/>
        <end position="219"/>
    </location>
</feature>
<reference evidence="8" key="1">
    <citation type="submission" date="2023-03" db="EMBL/GenBank/DDBJ databases">
        <title>Massive genome expansion in bonnet fungi (Mycena s.s.) driven by repeated elements and novel gene families across ecological guilds.</title>
        <authorList>
            <consortium name="Lawrence Berkeley National Laboratory"/>
            <person name="Harder C.B."/>
            <person name="Miyauchi S."/>
            <person name="Viragh M."/>
            <person name="Kuo A."/>
            <person name="Thoen E."/>
            <person name="Andreopoulos B."/>
            <person name="Lu D."/>
            <person name="Skrede I."/>
            <person name="Drula E."/>
            <person name="Henrissat B."/>
            <person name="Morin E."/>
            <person name="Kohler A."/>
            <person name="Barry K."/>
            <person name="LaButti K."/>
            <person name="Morin E."/>
            <person name="Salamov A."/>
            <person name="Lipzen A."/>
            <person name="Mereny Z."/>
            <person name="Hegedus B."/>
            <person name="Baldrian P."/>
            <person name="Stursova M."/>
            <person name="Weitz H."/>
            <person name="Taylor A."/>
            <person name="Grigoriev I.V."/>
            <person name="Nagy L.G."/>
            <person name="Martin F."/>
            <person name="Kauserud H."/>
        </authorList>
    </citation>
    <scope>NUCLEOTIDE SEQUENCE</scope>
    <source>
        <strain evidence="8">CBHHK200</strain>
    </source>
</reference>
<comment type="similarity">
    <text evidence="1">Belongs to the helicase family. RecQ subfamily.</text>
</comment>
<dbReference type="GO" id="GO:0005694">
    <property type="term" value="C:chromosome"/>
    <property type="evidence" value="ECO:0007669"/>
    <property type="project" value="TreeGrafter"/>
</dbReference>
<dbReference type="Pfam" id="PF00270">
    <property type="entry name" value="DEAD"/>
    <property type="match status" value="1"/>
</dbReference>
<keyword evidence="2" id="KW-0238">DNA-binding</keyword>
<protein>
    <recommendedName>
        <fullName evidence="5">DNA 3'-5' helicase</fullName>
        <ecNumber evidence="5">5.6.2.4</ecNumber>
    </recommendedName>
</protein>
<dbReference type="Gene3D" id="3.40.50.300">
    <property type="entry name" value="P-loop containing nucleotide triphosphate hydrolases"/>
    <property type="match status" value="2"/>
</dbReference>
<keyword evidence="9" id="KW-1185">Reference proteome</keyword>
<keyword evidence="3" id="KW-0413">Isomerase</keyword>
<dbReference type="AlphaFoldDB" id="A0AAD6SFW6"/>
<evidence type="ECO:0000256" key="6">
    <source>
        <dbReference type="SAM" id="MobiDB-lite"/>
    </source>
</evidence>
<proteinExistence type="inferred from homology"/>
<evidence type="ECO:0000313" key="9">
    <source>
        <dbReference type="Proteomes" id="UP001218188"/>
    </source>
</evidence>
<evidence type="ECO:0000313" key="8">
    <source>
        <dbReference type="EMBL" id="KAJ7026462.1"/>
    </source>
</evidence>
<dbReference type="PANTHER" id="PTHR13710">
    <property type="entry name" value="DNA HELICASE RECQ FAMILY MEMBER"/>
    <property type="match status" value="1"/>
</dbReference>
<dbReference type="InterPro" id="IPR014001">
    <property type="entry name" value="Helicase_ATP-bd"/>
</dbReference>
<accession>A0AAD6SFW6</accession>
<dbReference type="GO" id="GO:0043138">
    <property type="term" value="F:3'-5' DNA helicase activity"/>
    <property type="evidence" value="ECO:0007669"/>
    <property type="project" value="UniProtKB-EC"/>
</dbReference>
<dbReference type="GO" id="GO:0005737">
    <property type="term" value="C:cytoplasm"/>
    <property type="evidence" value="ECO:0007669"/>
    <property type="project" value="TreeGrafter"/>
</dbReference>
<evidence type="ECO:0000256" key="1">
    <source>
        <dbReference type="ARBA" id="ARBA00005446"/>
    </source>
</evidence>
<comment type="catalytic activity">
    <reaction evidence="4">
        <text>Couples ATP hydrolysis with the unwinding of duplex DNA by translocating in the 3'-5' direction.</text>
        <dbReference type="EC" id="5.6.2.4"/>
    </reaction>
</comment>
<evidence type="ECO:0000256" key="2">
    <source>
        <dbReference type="ARBA" id="ARBA00023125"/>
    </source>
</evidence>
<evidence type="ECO:0000256" key="3">
    <source>
        <dbReference type="ARBA" id="ARBA00023235"/>
    </source>
</evidence>
<dbReference type="GO" id="GO:0003677">
    <property type="term" value="F:DNA binding"/>
    <property type="evidence" value="ECO:0007669"/>
    <property type="project" value="UniProtKB-KW"/>
</dbReference>
<dbReference type="InterPro" id="IPR011545">
    <property type="entry name" value="DEAD/DEAH_box_helicase_dom"/>
</dbReference>
<dbReference type="PROSITE" id="PS51192">
    <property type="entry name" value="HELICASE_ATP_BIND_1"/>
    <property type="match status" value="1"/>
</dbReference>
<dbReference type="Proteomes" id="UP001218188">
    <property type="component" value="Unassembled WGS sequence"/>
</dbReference>
<dbReference type="SMART" id="SM00487">
    <property type="entry name" value="DEXDc"/>
    <property type="match status" value="1"/>
</dbReference>
<name>A0AAD6SFW6_9AGAR</name>
<evidence type="ECO:0000256" key="4">
    <source>
        <dbReference type="ARBA" id="ARBA00034617"/>
    </source>
</evidence>
<sequence length="302" mass="34070">MLDPERLKRTAETLCNIFGVESLHPHQEAGQNILKGISTFLDVPTGGGKTLAFWCALFYHWQPGNVDEECRKIVLVVGPLVALLEAQAKSLNDKCVPAVAITGNSPDIEQLLTRCWFNILNRRLRLRVGLVGPEMVLSTQFHEKVLNQESFTRNIICLVIGELHCIWEWGNDKFHPEYRQIVQLAARLPTGLPILGASATAPYHVLNNILENLGLPEDCARVQVSNEKFNVSLADFLQTLIYANGRQLVEKIQDFLRDHASECMDAKKAFEFYHRDIDEEQKKKIQDRINSGELRGTPATDA</sequence>
<dbReference type="GO" id="GO:0005524">
    <property type="term" value="F:ATP binding"/>
    <property type="evidence" value="ECO:0007669"/>
    <property type="project" value="InterPro"/>
</dbReference>
<dbReference type="PANTHER" id="PTHR13710:SF105">
    <property type="entry name" value="ATP-DEPENDENT DNA HELICASE Q1"/>
    <property type="match status" value="1"/>
</dbReference>
<organism evidence="8 9">
    <name type="scientific">Mycena alexandri</name>
    <dbReference type="NCBI Taxonomy" id="1745969"/>
    <lineage>
        <taxon>Eukaryota</taxon>
        <taxon>Fungi</taxon>
        <taxon>Dikarya</taxon>
        <taxon>Basidiomycota</taxon>
        <taxon>Agaricomycotina</taxon>
        <taxon>Agaricomycetes</taxon>
        <taxon>Agaricomycetidae</taxon>
        <taxon>Agaricales</taxon>
        <taxon>Marasmiineae</taxon>
        <taxon>Mycenaceae</taxon>
        <taxon>Mycena</taxon>
    </lineage>
</organism>
<evidence type="ECO:0000256" key="5">
    <source>
        <dbReference type="ARBA" id="ARBA00034808"/>
    </source>
</evidence>